<feature type="transmembrane region" description="Helical" evidence="1">
    <location>
        <begin position="51"/>
        <end position="70"/>
    </location>
</feature>
<reference evidence="2" key="1">
    <citation type="journal article" date="2014" name="Front. Microbiol.">
        <title>High frequency of phylogenetically diverse reductive dehalogenase-homologous genes in deep subseafloor sedimentary metagenomes.</title>
        <authorList>
            <person name="Kawai M."/>
            <person name="Futagami T."/>
            <person name="Toyoda A."/>
            <person name="Takaki Y."/>
            <person name="Nishi S."/>
            <person name="Hori S."/>
            <person name="Arai W."/>
            <person name="Tsubouchi T."/>
            <person name="Morono Y."/>
            <person name="Uchiyama I."/>
            <person name="Ito T."/>
            <person name="Fujiyama A."/>
            <person name="Inagaki F."/>
            <person name="Takami H."/>
        </authorList>
    </citation>
    <scope>NUCLEOTIDE SEQUENCE</scope>
    <source>
        <strain evidence="2">Expedition CK06-06</strain>
    </source>
</reference>
<gene>
    <name evidence="2" type="ORF">S06H3_62769</name>
</gene>
<organism evidence="2">
    <name type="scientific">marine sediment metagenome</name>
    <dbReference type="NCBI Taxonomy" id="412755"/>
    <lineage>
        <taxon>unclassified sequences</taxon>
        <taxon>metagenomes</taxon>
        <taxon>ecological metagenomes</taxon>
    </lineage>
</organism>
<dbReference type="EMBL" id="BARV01041478">
    <property type="protein sequence ID" value="GAI51117.1"/>
    <property type="molecule type" value="Genomic_DNA"/>
</dbReference>
<sequence length="92" mass="10080">MAKGTKQLSLNSQSLRHKLRVAFYLMSVLPLLILLYLVSNYIIPQFGLKSGVASLIIVGIFISSVGYFIIKGIIDHIVMISSEAKLIAKGDT</sequence>
<accession>X1P487</accession>
<proteinExistence type="predicted"/>
<feature type="transmembrane region" description="Helical" evidence="1">
    <location>
        <begin position="21"/>
        <end position="39"/>
    </location>
</feature>
<dbReference type="AlphaFoldDB" id="X1P487"/>
<keyword evidence="1" id="KW-1133">Transmembrane helix</keyword>
<keyword evidence="1" id="KW-0472">Membrane</keyword>
<protein>
    <submittedName>
        <fullName evidence="2">Uncharacterized protein</fullName>
    </submittedName>
</protein>
<comment type="caution">
    <text evidence="2">The sequence shown here is derived from an EMBL/GenBank/DDBJ whole genome shotgun (WGS) entry which is preliminary data.</text>
</comment>
<evidence type="ECO:0000313" key="2">
    <source>
        <dbReference type="EMBL" id="GAI51117.1"/>
    </source>
</evidence>
<evidence type="ECO:0000256" key="1">
    <source>
        <dbReference type="SAM" id="Phobius"/>
    </source>
</evidence>
<feature type="non-terminal residue" evidence="2">
    <location>
        <position position="92"/>
    </location>
</feature>
<keyword evidence="1" id="KW-0812">Transmembrane</keyword>
<name>X1P487_9ZZZZ</name>